<accession>A0A6G1ERN5</accession>
<dbReference type="OrthoDB" id="1432093at2759"/>
<dbReference type="InterPro" id="IPR036397">
    <property type="entry name" value="RNaseH_sf"/>
</dbReference>
<comment type="cofactor">
    <cofactor evidence="1">
        <name>a divalent metal cation</name>
        <dbReference type="ChEBI" id="CHEBI:60240"/>
    </cofactor>
</comment>
<dbReference type="EMBL" id="SPHZ02000003">
    <property type="protein sequence ID" value="KAF0927318.1"/>
    <property type="molecule type" value="Genomic_DNA"/>
</dbReference>
<dbReference type="PANTHER" id="PTHR15092:SF42">
    <property type="entry name" value="POLY(A)-SPECIFIC RIBONUCLEASE PARN-LIKE"/>
    <property type="match status" value="1"/>
</dbReference>
<proteinExistence type="inferred from homology"/>
<evidence type="ECO:0000256" key="1">
    <source>
        <dbReference type="ARBA" id="ARBA00001968"/>
    </source>
</evidence>
<name>A0A6G1ERN5_9ORYZ</name>
<dbReference type="PANTHER" id="PTHR15092">
    <property type="entry name" value="POLY A -SPECIFIC RIBONUCLEASE/TARGET OF EGR1, MEMBER 1"/>
    <property type="match status" value="1"/>
</dbReference>
<sequence length="114" mass="12466">MAATTCAATVTAEQVTKLNFAEAVQELAAHVEECDYVAIAAQKTGASSGWQRMLPMDTPETAYLKAKLATEPFQPLHFAICPFRIDAASPLTFVDNIVKTDIPTAYKIYELQKL</sequence>
<dbReference type="GO" id="GO:0003723">
    <property type="term" value="F:RNA binding"/>
    <property type="evidence" value="ECO:0007669"/>
    <property type="project" value="TreeGrafter"/>
</dbReference>
<comment type="similarity">
    <text evidence="2">Belongs to the CAF1 family.</text>
</comment>
<protein>
    <submittedName>
        <fullName evidence="3">Uncharacterized protein</fullName>
    </submittedName>
</protein>
<dbReference type="AlphaFoldDB" id="A0A6G1ERN5"/>
<dbReference type="InterPro" id="IPR051181">
    <property type="entry name" value="CAF1_poly(A)_ribonucleases"/>
</dbReference>
<dbReference type="Pfam" id="PF04857">
    <property type="entry name" value="CAF1"/>
    <property type="match status" value="1"/>
</dbReference>
<reference evidence="3 4" key="1">
    <citation type="submission" date="2019-11" db="EMBL/GenBank/DDBJ databases">
        <title>Whole genome sequence of Oryza granulata.</title>
        <authorList>
            <person name="Li W."/>
        </authorList>
    </citation>
    <scope>NUCLEOTIDE SEQUENCE [LARGE SCALE GENOMIC DNA]</scope>
    <source>
        <strain evidence="4">cv. Menghai</strain>
        <tissue evidence="3">Leaf</tissue>
    </source>
</reference>
<organism evidence="3 4">
    <name type="scientific">Oryza meyeriana var. granulata</name>
    <dbReference type="NCBI Taxonomy" id="110450"/>
    <lineage>
        <taxon>Eukaryota</taxon>
        <taxon>Viridiplantae</taxon>
        <taxon>Streptophyta</taxon>
        <taxon>Embryophyta</taxon>
        <taxon>Tracheophyta</taxon>
        <taxon>Spermatophyta</taxon>
        <taxon>Magnoliopsida</taxon>
        <taxon>Liliopsida</taxon>
        <taxon>Poales</taxon>
        <taxon>Poaceae</taxon>
        <taxon>BOP clade</taxon>
        <taxon>Oryzoideae</taxon>
        <taxon>Oryzeae</taxon>
        <taxon>Oryzinae</taxon>
        <taxon>Oryza</taxon>
        <taxon>Oryza meyeriana</taxon>
    </lineage>
</organism>
<gene>
    <name evidence="3" type="ORF">E2562_031509</name>
</gene>
<dbReference type="InterPro" id="IPR012337">
    <property type="entry name" value="RNaseH-like_sf"/>
</dbReference>
<dbReference type="Gene3D" id="3.30.420.10">
    <property type="entry name" value="Ribonuclease H-like superfamily/Ribonuclease H"/>
    <property type="match status" value="1"/>
</dbReference>
<evidence type="ECO:0000256" key="2">
    <source>
        <dbReference type="ARBA" id="ARBA00008372"/>
    </source>
</evidence>
<keyword evidence="4" id="KW-1185">Reference proteome</keyword>
<dbReference type="InterPro" id="IPR006941">
    <property type="entry name" value="RNase_CAF1"/>
</dbReference>
<dbReference type="SUPFAM" id="SSF53098">
    <property type="entry name" value="Ribonuclease H-like"/>
    <property type="match status" value="1"/>
</dbReference>
<evidence type="ECO:0000313" key="3">
    <source>
        <dbReference type="EMBL" id="KAF0927318.1"/>
    </source>
</evidence>
<dbReference type="GO" id="GO:0000175">
    <property type="term" value="F:3'-5'-RNA exonuclease activity"/>
    <property type="evidence" value="ECO:0007669"/>
    <property type="project" value="TreeGrafter"/>
</dbReference>
<dbReference type="Proteomes" id="UP000479710">
    <property type="component" value="Unassembled WGS sequence"/>
</dbReference>
<evidence type="ECO:0000313" key="4">
    <source>
        <dbReference type="Proteomes" id="UP000479710"/>
    </source>
</evidence>
<comment type="caution">
    <text evidence="3">The sequence shown here is derived from an EMBL/GenBank/DDBJ whole genome shotgun (WGS) entry which is preliminary data.</text>
</comment>